<evidence type="ECO:0000313" key="2">
    <source>
        <dbReference type="Proteomes" id="UP001343492"/>
    </source>
</evidence>
<dbReference type="Gene3D" id="1.10.10.10">
    <property type="entry name" value="Winged helix-like DNA-binding domain superfamily/Winged helix DNA-binding domain"/>
    <property type="match status" value="1"/>
</dbReference>
<dbReference type="InterPro" id="IPR036390">
    <property type="entry name" value="WH_DNA-bd_sf"/>
</dbReference>
<dbReference type="EMBL" id="JAZDQV010000007">
    <property type="protein sequence ID" value="MEE1877691.1"/>
    <property type="molecule type" value="Genomic_DNA"/>
</dbReference>
<dbReference type="RefSeq" id="WP_354144797.1">
    <property type="nucleotide sequence ID" value="NZ_JAZDQV010000007.1"/>
</dbReference>
<accession>A0ABU7GFL5</accession>
<organism evidence="1 2">
    <name type="scientific">Altererythrobacter litoralis</name>
    <dbReference type="NCBI Taxonomy" id="3113904"/>
    <lineage>
        <taxon>Bacteria</taxon>
        <taxon>Pseudomonadati</taxon>
        <taxon>Pseudomonadota</taxon>
        <taxon>Alphaproteobacteria</taxon>
        <taxon>Sphingomonadales</taxon>
        <taxon>Erythrobacteraceae</taxon>
        <taxon>Altererythrobacter</taxon>
    </lineage>
</organism>
<name>A0ABU7GFL5_9SPHN</name>
<gene>
    <name evidence="1" type="ORF">VRS74_08350</name>
</gene>
<comment type="caution">
    <text evidence="1">The sequence shown here is derived from an EMBL/GenBank/DDBJ whole genome shotgun (WGS) entry which is preliminary data.</text>
</comment>
<protein>
    <recommendedName>
        <fullName evidence="3">HTH marR-type domain-containing protein</fullName>
    </recommendedName>
</protein>
<evidence type="ECO:0000313" key="1">
    <source>
        <dbReference type="EMBL" id="MEE1877691.1"/>
    </source>
</evidence>
<dbReference type="InterPro" id="IPR036388">
    <property type="entry name" value="WH-like_DNA-bd_sf"/>
</dbReference>
<keyword evidence="2" id="KW-1185">Reference proteome</keyword>
<reference evidence="1 2" key="1">
    <citation type="submission" date="2024-01" db="EMBL/GenBank/DDBJ databases">
        <title>The genome sequence of Erythrobacteraceae sp. strain 1XM1-14.</title>
        <authorList>
            <person name="Liu Y."/>
        </authorList>
    </citation>
    <scope>NUCLEOTIDE SEQUENCE [LARGE SCALE GENOMIC DNA]</scope>
    <source>
        <strain evidence="1 2">1XM1-14</strain>
    </source>
</reference>
<evidence type="ECO:0008006" key="3">
    <source>
        <dbReference type="Google" id="ProtNLM"/>
    </source>
</evidence>
<dbReference type="SUPFAM" id="SSF46785">
    <property type="entry name" value="Winged helix' DNA-binding domain"/>
    <property type="match status" value="1"/>
</dbReference>
<dbReference type="Proteomes" id="UP001343492">
    <property type="component" value="Unassembled WGS sequence"/>
</dbReference>
<proteinExistence type="predicted"/>
<sequence length="99" mass="11221">MLKLINLLVSLRRLPPLSELTGEQERLLFELKMLYDRKGSLTVADVYDLAKGKSAATSYRNLVALKEKGLLDVQVDNDDRRKRRVNFTSTAHDLFSAIG</sequence>